<protein>
    <recommendedName>
        <fullName evidence="3">DUF2214 domain-containing protein</fullName>
    </recommendedName>
</protein>
<evidence type="ECO:0000313" key="2">
    <source>
        <dbReference type="EMBL" id="VAX25251.1"/>
    </source>
</evidence>
<feature type="transmembrane region" description="Helical" evidence="1">
    <location>
        <begin position="86"/>
        <end position="107"/>
    </location>
</feature>
<evidence type="ECO:0000256" key="1">
    <source>
        <dbReference type="SAM" id="Phobius"/>
    </source>
</evidence>
<keyword evidence="1" id="KW-1133">Transmembrane helix</keyword>
<name>A0A3B1CFA7_9ZZZZ</name>
<accession>A0A3B1CFA7</accession>
<gene>
    <name evidence="2" type="ORF">MNBD_NITROSPINAE02-1435</name>
</gene>
<feature type="transmembrane region" description="Helical" evidence="1">
    <location>
        <begin position="132"/>
        <end position="154"/>
    </location>
</feature>
<dbReference type="AlphaFoldDB" id="A0A3B1CFA7"/>
<organism evidence="2">
    <name type="scientific">hydrothermal vent metagenome</name>
    <dbReference type="NCBI Taxonomy" id="652676"/>
    <lineage>
        <taxon>unclassified sequences</taxon>
        <taxon>metagenomes</taxon>
        <taxon>ecological metagenomes</taxon>
    </lineage>
</organism>
<keyword evidence="1" id="KW-0472">Membrane</keyword>
<evidence type="ECO:0008006" key="3">
    <source>
        <dbReference type="Google" id="ProtNLM"/>
    </source>
</evidence>
<dbReference type="EMBL" id="UOGE01000104">
    <property type="protein sequence ID" value="VAX25251.1"/>
    <property type="molecule type" value="Genomic_DNA"/>
</dbReference>
<proteinExistence type="predicted"/>
<sequence>METLDSFILVTHIVFGAAFVFTMAAVQIVTGPALSKISAGEEKQNAVRIVQTRAAPAMDIAIIVMDITVAYLLYSRWDEIGAMLWLHIKTTFGFTALVIANLLHFYWRSKKKRLKAKGADDAFKKLSRRTLFLEKVVLTCAAITFLMGVTYNHFL</sequence>
<feature type="transmembrane region" description="Helical" evidence="1">
    <location>
        <begin position="6"/>
        <end position="34"/>
    </location>
</feature>
<reference evidence="2" key="1">
    <citation type="submission" date="2018-06" db="EMBL/GenBank/DDBJ databases">
        <authorList>
            <person name="Zhirakovskaya E."/>
        </authorList>
    </citation>
    <scope>NUCLEOTIDE SEQUENCE</scope>
</reference>
<keyword evidence="1" id="KW-0812">Transmembrane</keyword>